<dbReference type="OMA" id="RFYNHNV"/>
<organism evidence="1 2">
    <name type="scientific">Tetranychus urticae</name>
    <name type="common">Two-spotted spider mite</name>
    <dbReference type="NCBI Taxonomy" id="32264"/>
    <lineage>
        <taxon>Eukaryota</taxon>
        <taxon>Metazoa</taxon>
        <taxon>Ecdysozoa</taxon>
        <taxon>Arthropoda</taxon>
        <taxon>Chelicerata</taxon>
        <taxon>Arachnida</taxon>
        <taxon>Acari</taxon>
        <taxon>Acariformes</taxon>
        <taxon>Trombidiformes</taxon>
        <taxon>Prostigmata</taxon>
        <taxon>Eleutherengona</taxon>
        <taxon>Raphignathae</taxon>
        <taxon>Tetranychoidea</taxon>
        <taxon>Tetranychidae</taxon>
        <taxon>Tetranychus</taxon>
    </lineage>
</organism>
<evidence type="ECO:0000313" key="1">
    <source>
        <dbReference type="EnsemblMetazoa" id="tetur16g00760.1"/>
    </source>
</evidence>
<dbReference type="OrthoDB" id="61116at2759"/>
<dbReference type="GO" id="GO:0008168">
    <property type="term" value="F:methyltransferase activity"/>
    <property type="evidence" value="ECO:0007669"/>
    <property type="project" value="TreeGrafter"/>
</dbReference>
<dbReference type="HOGENOM" id="CLU_027091_0_1_1"/>
<name>T1KNF1_TETUR</name>
<evidence type="ECO:0000313" key="2">
    <source>
        <dbReference type="Proteomes" id="UP000015104"/>
    </source>
</evidence>
<gene>
    <name evidence="1" type="primary">107366016</name>
</gene>
<reference evidence="2" key="1">
    <citation type="submission" date="2011-08" db="EMBL/GenBank/DDBJ databases">
        <authorList>
            <person name="Rombauts S."/>
        </authorList>
    </citation>
    <scope>NUCLEOTIDE SEQUENCE</scope>
    <source>
        <strain evidence="2">London</strain>
    </source>
</reference>
<dbReference type="AlphaFoldDB" id="T1KNF1"/>
<keyword evidence="2" id="KW-1185">Reference proteome</keyword>
<dbReference type="Pfam" id="PF05063">
    <property type="entry name" value="MT-A70"/>
    <property type="match status" value="1"/>
</dbReference>
<dbReference type="PANTHER" id="PTHR12829:SF4">
    <property type="entry name" value="N(6)-ADENINE-SPECIFIC METHYLTRANSFERASE METTL4"/>
    <property type="match status" value="1"/>
</dbReference>
<dbReference type="EMBL" id="CAEY01000276">
    <property type="status" value="NOT_ANNOTATED_CDS"/>
    <property type="molecule type" value="Genomic_DNA"/>
</dbReference>
<proteinExistence type="predicted"/>
<protein>
    <submittedName>
        <fullName evidence="1">Uncharacterized protein</fullName>
    </submittedName>
</protein>
<sequence length="382" mass="44410">MRFWTVDLYSIGINELGTGVAIVLDHLMDYWQDCGLKLDPALFEINLPFYMESERWWQKEDFNQKKVSDRQTYLACLSEKELKLIEWMKNKVNPSLSNINDDDNSMAKTKARQIHLRSSGINSIPGDKICSNLTNNLLITRIAFQNYIIPKMSCFIYSDVQIGLNIFMDSLVNSKDIIGESGKFLIIIDPPWENKSVKRKRNYNSQGPDEILQAFALLEKICKLLNDRKLDVRVALWTTQKYKQFCLDHLLPAMNMKLEMCLLWHKITKSWESSKIRGGREYLLIGSQKGRQNVLDGVLISIPSAIHSHKPPIDFNFPWLQDESTNQFFQQTNETKILTESLRHDVLPRLKGIELYARYLRPNFLSIGHECIKLQCSDIFSH</sequence>
<accession>T1KNF1</accession>
<reference evidence="1" key="2">
    <citation type="submission" date="2015-06" db="UniProtKB">
        <authorList>
            <consortium name="EnsemblMetazoa"/>
        </authorList>
    </citation>
    <scope>IDENTIFICATION</scope>
</reference>
<dbReference type="InterPro" id="IPR007757">
    <property type="entry name" value="MT-A70-like"/>
</dbReference>
<dbReference type="KEGG" id="tut:107366016"/>
<dbReference type="STRING" id="32264.T1KNF1"/>
<dbReference type="eggNOG" id="KOG2356">
    <property type="taxonomic scope" value="Eukaryota"/>
</dbReference>
<dbReference type="PANTHER" id="PTHR12829">
    <property type="entry name" value="N6-ADENOSINE-METHYLTRANSFERASE"/>
    <property type="match status" value="1"/>
</dbReference>
<dbReference type="Proteomes" id="UP000015104">
    <property type="component" value="Unassembled WGS sequence"/>
</dbReference>
<dbReference type="EnsemblMetazoa" id="tetur16g00760.1">
    <property type="protein sequence ID" value="tetur16g00760.1"/>
    <property type="gene ID" value="tetur16g00760"/>
</dbReference>
<dbReference type="GO" id="GO:0005634">
    <property type="term" value="C:nucleus"/>
    <property type="evidence" value="ECO:0007669"/>
    <property type="project" value="TreeGrafter"/>
</dbReference>